<organism evidence="3 4">
    <name type="scientific">Hallella bergensis DSM 17361</name>
    <dbReference type="NCBI Taxonomy" id="585502"/>
    <lineage>
        <taxon>Bacteria</taxon>
        <taxon>Pseudomonadati</taxon>
        <taxon>Bacteroidota</taxon>
        <taxon>Bacteroidia</taxon>
        <taxon>Bacteroidales</taxon>
        <taxon>Prevotellaceae</taxon>
        <taxon>Hallella</taxon>
    </lineage>
</organism>
<dbReference type="AlphaFoldDB" id="D1PST3"/>
<protein>
    <recommendedName>
        <fullName evidence="2">NTF2 fold domain-containing protein</fullName>
    </recommendedName>
</protein>
<dbReference type="InterPro" id="IPR028921">
    <property type="entry name" value="NTF2_fold_dom"/>
</dbReference>
<dbReference type="EMBL" id="ACKS01000008">
    <property type="protein sequence ID" value="EFA45560.1"/>
    <property type="molecule type" value="Genomic_DNA"/>
</dbReference>
<feature type="transmembrane region" description="Helical" evidence="1">
    <location>
        <begin position="7"/>
        <end position="25"/>
    </location>
</feature>
<keyword evidence="4" id="KW-1185">Reference proteome</keyword>
<keyword evidence="1" id="KW-0472">Membrane</keyword>
<name>D1PST3_9BACT</name>
<feature type="domain" description="NTF2 fold" evidence="2">
    <location>
        <begin position="77"/>
        <end position="142"/>
    </location>
</feature>
<dbReference type="HOGENOM" id="CLU_1814068_0_0_10"/>
<reference evidence="3 4" key="1">
    <citation type="submission" date="2009-10" db="EMBL/GenBank/DDBJ databases">
        <authorList>
            <person name="Qin X."/>
            <person name="Bachman B."/>
            <person name="Battles P."/>
            <person name="Bell A."/>
            <person name="Bess C."/>
            <person name="Bickham C."/>
            <person name="Chaboub L."/>
            <person name="Chen D."/>
            <person name="Coyle M."/>
            <person name="Deiros D.R."/>
            <person name="Dinh H."/>
            <person name="Forbes L."/>
            <person name="Fowler G."/>
            <person name="Francisco L."/>
            <person name="Fu Q."/>
            <person name="Gubbala S."/>
            <person name="Hale W."/>
            <person name="Han Y."/>
            <person name="Hemphill L."/>
            <person name="Highlander S.K."/>
            <person name="Hirani K."/>
            <person name="Hogues M."/>
            <person name="Jackson L."/>
            <person name="Jakkamsetti A."/>
            <person name="Javaid M."/>
            <person name="Jiang H."/>
            <person name="Korchina V."/>
            <person name="Kovar C."/>
            <person name="Lara F."/>
            <person name="Lee S."/>
            <person name="Mata R."/>
            <person name="Mathew T."/>
            <person name="Moen C."/>
            <person name="Morales K."/>
            <person name="Munidasa M."/>
            <person name="Nazareth L."/>
            <person name="Ngo R."/>
            <person name="Nguyen L."/>
            <person name="Okwuonu G."/>
            <person name="Ongeri F."/>
            <person name="Patil S."/>
            <person name="Petrosino J."/>
            <person name="Pham C."/>
            <person name="Pham P."/>
            <person name="Pu L.-L."/>
            <person name="Puazo M."/>
            <person name="Raj R."/>
            <person name="Reid J."/>
            <person name="Rouhana J."/>
            <person name="Saada N."/>
            <person name="Shang Y."/>
            <person name="Simmons D."/>
            <person name="Thornton R."/>
            <person name="Warren J."/>
            <person name="Weissenberger G."/>
            <person name="Zhang J."/>
            <person name="Zhang L."/>
            <person name="Zhou C."/>
            <person name="Zhu D."/>
            <person name="Muzny D."/>
            <person name="Worley K."/>
            <person name="Gibbs R."/>
        </authorList>
    </citation>
    <scope>NUCLEOTIDE SEQUENCE [LARGE SCALE GENOMIC DNA]</scope>
    <source>
        <strain evidence="3 4">DSM 17361</strain>
    </source>
</reference>
<keyword evidence="1" id="KW-0812">Transmembrane</keyword>
<keyword evidence="1" id="KW-1133">Transmembrane helix</keyword>
<dbReference type="Pfam" id="PF15631">
    <property type="entry name" value="Imm-NTF2-2"/>
    <property type="match status" value="1"/>
</dbReference>
<evidence type="ECO:0000256" key="1">
    <source>
        <dbReference type="SAM" id="Phobius"/>
    </source>
</evidence>
<comment type="caution">
    <text evidence="3">The sequence shown here is derived from an EMBL/GenBank/DDBJ whole genome shotgun (WGS) entry which is preliminary data.</text>
</comment>
<dbReference type="Proteomes" id="UP000003160">
    <property type="component" value="Unassembled WGS sequence"/>
</dbReference>
<evidence type="ECO:0000259" key="2">
    <source>
        <dbReference type="Pfam" id="PF15631"/>
    </source>
</evidence>
<dbReference type="OrthoDB" id="886637at2"/>
<dbReference type="eggNOG" id="ENOG5030IGF">
    <property type="taxonomic scope" value="Bacteria"/>
</dbReference>
<gene>
    <name evidence="3" type="ORF">HMPREF0645_0018</name>
</gene>
<evidence type="ECO:0000313" key="4">
    <source>
        <dbReference type="Proteomes" id="UP000003160"/>
    </source>
</evidence>
<evidence type="ECO:0000313" key="3">
    <source>
        <dbReference type="EMBL" id="EFA45560.1"/>
    </source>
</evidence>
<proteinExistence type="predicted"/>
<dbReference type="RefSeq" id="WP_007175222.1">
    <property type="nucleotide sequence ID" value="NZ_GG704784.1"/>
</dbReference>
<sequence length="142" mass="15610">MKKISACYFFLIGLCLGIIGSIIYSKVHPKAVKSSTPSLINYIDKGEINPEDTITFENLDNEGANPDSGFIPNAKVAYEVAIAVLKPIYGHYVDKEKPYKVVLDSKRYWIITGSKDSISKGGVAEVTLRKSDGRVIMVTHGK</sequence>
<accession>D1PST3</accession>